<dbReference type="AlphaFoldDB" id="A0A2T1KED5"/>
<keyword evidence="2" id="KW-1277">Toxin-antitoxin system</keyword>
<proteinExistence type="inferred from homology"/>
<dbReference type="InterPro" id="IPR035093">
    <property type="entry name" value="RelE/ParE_toxin_dom_sf"/>
</dbReference>
<comment type="similarity">
    <text evidence="1 3">Belongs to the RelE toxin family.</text>
</comment>
<accession>A0A2T1KED5</accession>
<reference evidence="4 5" key="1">
    <citation type="submission" date="2018-03" db="EMBL/GenBank/DDBJ databases">
        <title>Marinobacter brunus sp. nov., a marine bacterium of Gamma-proteobacteria isolated from the surface seawater of the South China Sea.</title>
        <authorList>
            <person name="Cheng H."/>
            <person name="Wu Y.-H."/>
            <person name="Xamxidin M."/>
            <person name="Xu X.-W."/>
        </authorList>
    </citation>
    <scope>NUCLEOTIDE SEQUENCE [LARGE SCALE GENOMIC DNA]</scope>
    <source>
        <strain evidence="4 5">NH169-3</strain>
    </source>
</reference>
<evidence type="ECO:0000313" key="4">
    <source>
        <dbReference type="EMBL" id="PSF08123.1"/>
    </source>
</evidence>
<dbReference type="Gene3D" id="3.30.2310.20">
    <property type="entry name" value="RelE-like"/>
    <property type="match status" value="1"/>
</dbReference>
<evidence type="ECO:0000256" key="1">
    <source>
        <dbReference type="ARBA" id="ARBA00006226"/>
    </source>
</evidence>
<evidence type="ECO:0000256" key="3">
    <source>
        <dbReference type="PIRNR" id="PIRNR029218"/>
    </source>
</evidence>
<gene>
    <name evidence="4" type="ORF">C7H09_09220</name>
</gene>
<name>A0A2T1KED5_9GAMM</name>
<dbReference type="PANTHER" id="PTHR33755">
    <property type="entry name" value="TOXIN PARE1-RELATED"/>
    <property type="match status" value="1"/>
</dbReference>
<dbReference type="InterPro" id="IPR007712">
    <property type="entry name" value="RelE/ParE_toxin"/>
</dbReference>
<dbReference type="RefSeq" id="WP_106762265.1">
    <property type="nucleotide sequence ID" value="NZ_PXNP01000057.1"/>
</dbReference>
<dbReference type="PIRSF" id="PIRSF029218">
    <property type="entry name" value="ParE"/>
    <property type="match status" value="1"/>
</dbReference>
<dbReference type="InterPro" id="IPR051803">
    <property type="entry name" value="TA_system_RelE-like_toxin"/>
</dbReference>
<sequence length="100" mass="11831">MSTFELTNQARFDLKSIAIYTQKKWGKEQRTIYLRQFDDTFHLLATSPEIGNDCGYIKSGYRKFPVTSHLIFYRTINDSKIQIVRILHKRMDARSQLTQP</sequence>
<evidence type="ECO:0000313" key="5">
    <source>
        <dbReference type="Proteomes" id="UP000239866"/>
    </source>
</evidence>
<dbReference type="OrthoDB" id="516834at2"/>
<dbReference type="InterPro" id="IPR028344">
    <property type="entry name" value="ParE1/4"/>
</dbReference>
<dbReference type="Proteomes" id="UP000239866">
    <property type="component" value="Unassembled WGS sequence"/>
</dbReference>
<dbReference type="EMBL" id="PXNP01000057">
    <property type="protein sequence ID" value="PSF08123.1"/>
    <property type="molecule type" value="Genomic_DNA"/>
</dbReference>
<dbReference type="Pfam" id="PF05016">
    <property type="entry name" value="ParE_toxin"/>
    <property type="match status" value="1"/>
</dbReference>
<evidence type="ECO:0000256" key="2">
    <source>
        <dbReference type="ARBA" id="ARBA00022649"/>
    </source>
</evidence>
<organism evidence="4 5">
    <name type="scientific">Marinobacter fuscus</name>
    <dbReference type="NCBI Taxonomy" id="2109942"/>
    <lineage>
        <taxon>Bacteria</taxon>
        <taxon>Pseudomonadati</taxon>
        <taxon>Pseudomonadota</taxon>
        <taxon>Gammaproteobacteria</taxon>
        <taxon>Pseudomonadales</taxon>
        <taxon>Marinobacteraceae</taxon>
        <taxon>Marinobacter</taxon>
    </lineage>
</organism>
<protein>
    <recommendedName>
        <fullName evidence="3">Toxin</fullName>
    </recommendedName>
</protein>
<dbReference type="PANTHER" id="PTHR33755:SF9">
    <property type="entry name" value="TOXIN PARE1"/>
    <property type="match status" value="1"/>
</dbReference>
<comment type="caution">
    <text evidence="4">The sequence shown here is derived from an EMBL/GenBank/DDBJ whole genome shotgun (WGS) entry which is preliminary data.</text>
</comment>
<keyword evidence="5" id="KW-1185">Reference proteome</keyword>